<evidence type="ECO:0000256" key="6">
    <source>
        <dbReference type="SAM" id="Phobius"/>
    </source>
</evidence>
<dbReference type="AlphaFoldDB" id="A0A7U3SQA1"/>
<dbReference type="Pfam" id="PF04138">
    <property type="entry name" value="GtrA_DPMS_TM"/>
    <property type="match status" value="1"/>
</dbReference>
<comment type="similarity">
    <text evidence="2">Belongs to the GtrA family.</text>
</comment>
<keyword evidence="3 6" id="KW-0812">Transmembrane</keyword>
<dbReference type="PANTHER" id="PTHR38459">
    <property type="entry name" value="PROPHAGE BACTOPRENOL-LINKED GLUCOSE TRANSLOCASE HOMOLOG"/>
    <property type="match status" value="1"/>
</dbReference>
<comment type="subcellular location">
    <subcellularLocation>
        <location evidence="1">Membrane</location>
        <topology evidence="1">Multi-pass membrane protein</topology>
    </subcellularLocation>
</comment>
<evidence type="ECO:0000259" key="7">
    <source>
        <dbReference type="Pfam" id="PF04138"/>
    </source>
</evidence>
<dbReference type="InterPro" id="IPR051401">
    <property type="entry name" value="GtrA_CellWall_Glycosyl"/>
</dbReference>
<feature type="transmembrane region" description="Helical" evidence="6">
    <location>
        <begin position="45"/>
        <end position="64"/>
    </location>
</feature>
<evidence type="ECO:0000256" key="2">
    <source>
        <dbReference type="ARBA" id="ARBA00009399"/>
    </source>
</evidence>
<dbReference type="Proteomes" id="UP000594759">
    <property type="component" value="Chromosome"/>
</dbReference>
<evidence type="ECO:0000256" key="1">
    <source>
        <dbReference type="ARBA" id="ARBA00004141"/>
    </source>
</evidence>
<name>A0A7U3SQA1_9SPHI</name>
<dbReference type="RefSeq" id="WP_196098196.1">
    <property type="nucleotide sequence ID" value="NZ_CP064939.1"/>
</dbReference>
<dbReference type="GO" id="GO:0000271">
    <property type="term" value="P:polysaccharide biosynthetic process"/>
    <property type="evidence" value="ECO:0007669"/>
    <property type="project" value="InterPro"/>
</dbReference>
<dbReference type="PANTHER" id="PTHR38459:SF1">
    <property type="entry name" value="PROPHAGE BACTOPRENOL-LINKED GLUCOSE TRANSLOCASE HOMOLOG"/>
    <property type="match status" value="1"/>
</dbReference>
<keyword evidence="5 6" id="KW-0472">Membrane</keyword>
<protein>
    <submittedName>
        <fullName evidence="8">GtrA family protein</fullName>
    </submittedName>
</protein>
<proteinExistence type="inferred from homology"/>
<feature type="domain" description="GtrA/DPMS transmembrane" evidence="7">
    <location>
        <begin position="19"/>
        <end position="134"/>
    </location>
</feature>
<evidence type="ECO:0000313" key="8">
    <source>
        <dbReference type="EMBL" id="QPH38719.1"/>
    </source>
</evidence>
<dbReference type="KEGG" id="pex:IZT61_16830"/>
<accession>A0A7U3SQA1</accession>
<evidence type="ECO:0000256" key="4">
    <source>
        <dbReference type="ARBA" id="ARBA00022989"/>
    </source>
</evidence>
<feature type="transmembrane region" description="Helical" evidence="6">
    <location>
        <begin position="20"/>
        <end position="39"/>
    </location>
</feature>
<keyword evidence="4 6" id="KW-1133">Transmembrane helix</keyword>
<evidence type="ECO:0000313" key="9">
    <source>
        <dbReference type="Proteomes" id="UP000594759"/>
    </source>
</evidence>
<evidence type="ECO:0000256" key="3">
    <source>
        <dbReference type="ARBA" id="ARBA00022692"/>
    </source>
</evidence>
<keyword evidence="9" id="KW-1185">Reference proteome</keyword>
<organism evidence="8 9">
    <name type="scientific">Pedobacter endophyticus</name>
    <dbReference type="NCBI Taxonomy" id="2789740"/>
    <lineage>
        <taxon>Bacteria</taxon>
        <taxon>Pseudomonadati</taxon>
        <taxon>Bacteroidota</taxon>
        <taxon>Sphingobacteriia</taxon>
        <taxon>Sphingobacteriales</taxon>
        <taxon>Sphingobacteriaceae</taxon>
        <taxon>Pedobacter</taxon>
    </lineage>
</organism>
<dbReference type="EMBL" id="CP064939">
    <property type="protein sequence ID" value="QPH38719.1"/>
    <property type="molecule type" value="Genomic_DNA"/>
</dbReference>
<reference evidence="8 9" key="1">
    <citation type="submission" date="2020-11" db="EMBL/GenBank/DDBJ databases">
        <title>Pedobacter endophytica, an endophytic bacteria isolated form Carex pumila.</title>
        <authorList>
            <person name="Peng Y."/>
            <person name="Jiang L."/>
            <person name="Lee J."/>
        </authorList>
    </citation>
    <scope>NUCLEOTIDE SEQUENCE [LARGE SCALE GENOMIC DNA]</scope>
    <source>
        <strain evidence="8 9">JBR3-12</strain>
    </source>
</reference>
<dbReference type="InterPro" id="IPR007267">
    <property type="entry name" value="GtrA_DPMS_TM"/>
</dbReference>
<gene>
    <name evidence="8" type="ORF">IZT61_16830</name>
</gene>
<feature type="transmembrane region" description="Helical" evidence="6">
    <location>
        <begin position="111"/>
        <end position="132"/>
    </location>
</feature>
<feature type="transmembrane region" description="Helical" evidence="6">
    <location>
        <begin position="84"/>
        <end position="105"/>
    </location>
</feature>
<dbReference type="GO" id="GO:0005886">
    <property type="term" value="C:plasma membrane"/>
    <property type="evidence" value="ECO:0007669"/>
    <property type="project" value="TreeGrafter"/>
</dbReference>
<evidence type="ECO:0000256" key="5">
    <source>
        <dbReference type="ARBA" id="ARBA00023136"/>
    </source>
</evidence>
<sequence length="142" mass="16461">MYLNKYVQRFLPMAIKVVKYGVIGLFGMAIDFSLTYLLIESFSMDKFIASTIGFIIAVINNYLLNSKWTFGKQKNSSNSKFMCFFIIGLAGLAINYLSIFLLHTYGRVDIYLSKLVAVGIVFFWNFMTNYYITFKNSERMFT</sequence>